<feature type="region of interest" description="Disordered" evidence="1">
    <location>
        <begin position="147"/>
        <end position="183"/>
    </location>
</feature>
<evidence type="ECO:0000256" key="1">
    <source>
        <dbReference type="SAM" id="MobiDB-lite"/>
    </source>
</evidence>
<protein>
    <submittedName>
        <fullName evidence="2">Uncharacterized protein</fullName>
    </submittedName>
</protein>
<dbReference type="AlphaFoldDB" id="A0A8S0T5Y9"/>
<dbReference type="EMBL" id="CACTIH010005626">
    <property type="protein sequence ID" value="CAA2999278.1"/>
    <property type="molecule type" value="Genomic_DNA"/>
</dbReference>
<proteinExistence type="predicted"/>
<feature type="compositionally biased region" description="Low complexity" evidence="1">
    <location>
        <begin position="151"/>
        <end position="160"/>
    </location>
</feature>
<organism evidence="2 3">
    <name type="scientific">Olea europaea subsp. europaea</name>
    <dbReference type="NCBI Taxonomy" id="158383"/>
    <lineage>
        <taxon>Eukaryota</taxon>
        <taxon>Viridiplantae</taxon>
        <taxon>Streptophyta</taxon>
        <taxon>Embryophyta</taxon>
        <taxon>Tracheophyta</taxon>
        <taxon>Spermatophyta</taxon>
        <taxon>Magnoliopsida</taxon>
        <taxon>eudicotyledons</taxon>
        <taxon>Gunneridae</taxon>
        <taxon>Pentapetalae</taxon>
        <taxon>asterids</taxon>
        <taxon>lamiids</taxon>
        <taxon>Lamiales</taxon>
        <taxon>Oleaceae</taxon>
        <taxon>Oleeae</taxon>
        <taxon>Olea</taxon>
    </lineage>
</organism>
<dbReference type="Gramene" id="OE9A043915T1">
    <property type="protein sequence ID" value="OE9A043915C1"/>
    <property type="gene ID" value="OE9A043915"/>
</dbReference>
<reference evidence="2 3" key="1">
    <citation type="submission" date="2019-12" db="EMBL/GenBank/DDBJ databases">
        <authorList>
            <person name="Alioto T."/>
            <person name="Alioto T."/>
            <person name="Gomez Garrido J."/>
        </authorList>
    </citation>
    <scope>NUCLEOTIDE SEQUENCE [LARGE SCALE GENOMIC DNA]</scope>
</reference>
<feature type="region of interest" description="Disordered" evidence="1">
    <location>
        <begin position="206"/>
        <end position="241"/>
    </location>
</feature>
<dbReference type="Proteomes" id="UP000594638">
    <property type="component" value="Unassembled WGS sequence"/>
</dbReference>
<name>A0A8S0T5Y9_OLEEU</name>
<keyword evidence="3" id="KW-1185">Reference proteome</keyword>
<comment type="caution">
    <text evidence="2">The sequence shown here is derived from an EMBL/GenBank/DDBJ whole genome shotgun (WGS) entry which is preliminary data.</text>
</comment>
<feature type="compositionally biased region" description="Polar residues" evidence="1">
    <location>
        <begin position="161"/>
        <end position="182"/>
    </location>
</feature>
<accession>A0A8S0T5Y9</accession>
<evidence type="ECO:0000313" key="3">
    <source>
        <dbReference type="Proteomes" id="UP000594638"/>
    </source>
</evidence>
<sequence length="339" mass="37040">MEVICWVFREYGTANGKYSASYISGKLSDVAEAHSTDDIVKEYAVTALEKIYSFEIAVGRKVNMLPECAYELQAINGLDAHSVANIMPIDASCEDIELVLASFTELVPVPDQYYHTEVHYSATPVPSFSNAGSSELKLRFYGVQKKWGKPSYSSPVSSTSINDTTKIKNGTTQRNSVGSANSKARDAFYDSRKQLVEISPEKHKLAASHFGGASKSDRIQSSSSQKVTKNNSHAVDKSHAEKTATSDTFYKNFPATSRLARLSQASIIKSGGIACASAVLKDDVGNDNDYNVPSDGINELSKDCSSISQSTALSRWKLRVRAPVILDGSNKDWMVMMRN</sequence>
<gene>
    <name evidence="2" type="ORF">OLEA9_A043915</name>
</gene>
<dbReference type="OrthoDB" id="29308at2759"/>
<evidence type="ECO:0000313" key="2">
    <source>
        <dbReference type="EMBL" id="CAA2999278.1"/>
    </source>
</evidence>